<dbReference type="Proteomes" id="UP001213646">
    <property type="component" value="Unassembled WGS sequence"/>
</dbReference>
<evidence type="ECO:0000313" key="2">
    <source>
        <dbReference type="EMBL" id="MDC7149936.1"/>
    </source>
</evidence>
<evidence type="ECO:0008006" key="4">
    <source>
        <dbReference type="Google" id="ProtNLM"/>
    </source>
</evidence>
<comment type="caution">
    <text evidence="2">The sequence shown here is derived from an EMBL/GenBank/DDBJ whole genome shotgun (WGS) entry which is preliminary data.</text>
</comment>
<proteinExistence type="predicted"/>
<name>A0AAW6I4V0_9BACT</name>
<protein>
    <recommendedName>
        <fullName evidence="4">Lipocalin-like domain-containing protein</fullName>
    </recommendedName>
</protein>
<dbReference type="RefSeq" id="WP_229090808.1">
    <property type="nucleotide sequence ID" value="NZ_CAKWDQ010000017.1"/>
</dbReference>
<evidence type="ECO:0000256" key="1">
    <source>
        <dbReference type="SAM" id="SignalP"/>
    </source>
</evidence>
<gene>
    <name evidence="2" type="ORF">PQG89_10920</name>
</gene>
<organism evidence="2 3">
    <name type="scientific">Parabacteroides johnsonii</name>
    <dbReference type="NCBI Taxonomy" id="387661"/>
    <lineage>
        <taxon>Bacteria</taxon>
        <taxon>Pseudomonadati</taxon>
        <taxon>Bacteroidota</taxon>
        <taxon>Bacteroidia</taxon>
        <taxon>Bacteroidales</taxon>
        <taxon>Tannerellaceae</taxon>
        <taxon>Parabacteroides</taxon>
    </lineage>
</organism>
<feature type="chain" id="PRO_5043913548" description="Lipocalin-like domain-containing protein" evidence="1">
    <location>
        <begin position="25"/>
        <end position="132"/>
    </location>
</feature>
<reference evidence="2" key="1">
    <citation type="submission" date="2023-01" db="EMBL/GenBank/DDBJ databases">
        <title>Exploring GABA producing Bacteroides strains toward improving mental health.</title>
        <authorList>
            <person name="Yousuf B."/>
            <person name="Bouhlel N.E."/>
            <person name="Mottawea W."/>
            <person name="Hammami R."/>
        </authorList>
    </citation>
    <scope>NUCLEOTIDE SEQUENCE</scope>
    <source>
        <strain evidence="2">UO.H1047</strain>
    </source>
</reference>
<evidence type="ECO:0000313" key="3">
    <source>
        <dbReference type="Proteomes" id="UP001213646"/>
    </source>
</evidence>
<feature type="signal peptide" evidence="1">
    <location>
        <begin position="1"/>
        <end position="24"/>
    </location>
</feature>
<sequence>MMKTNMGKVFTTLLCMMMCLSLYAQGFTPDMVVGLWNFSAPNAPYGYQEGTCQIKKTGENLSAVFTISGTEMTVKEIKKESNTYKCNFYVDGTYVSLIFKQEDKNQLVGKANAEGMVIPITFTKIIKAVQAR</sequence>
<dbReference type="AlphaFoldDB" id="A0AAW6I4V0"/>
<dbReference type="EMBL" id="JAQPYX010000089">
    <property type="protein sequence ID" value="MDC7149936.1"/>
    <property type="molecule type" value="Genomic_DNA"/>
</dbReference>
<keyword evidence="1" id="KW-0732">Signal</keyword>
<accession>A0AAW6I4V0</accession>